<feature type="transmembrane region" description="Helical" evidence="1">
    <location>
        <begin position="50"/>
        <end position="69"/>
    </location>
</feature>
<dbReference type="AlphaFoldDB" id="A0A9X2KUG2"/>
<feature type="transmembrane region" description="Helical" evidence="1">
    <location>
        <begin position="76"/>
        <end position="94"/>
    </location>
</feature>
<keyword evidence="1" id="KW-0472">Membrane</keyword>
<evidence type="ECO:0008006" key="4">
    <source>
        <dbReference type="Google" id="ProtNLM"/>
    </source>
</evidence>
<evidence type="ECO:0000256" key="1">
    <source>
        <dbReference type="SAM" id="Phobius"/>
    </source>
</evidence>
<reference evidence="2" key="1">
    <citation type="submission" date="2022-05" db="EMBL/GenBank/DDBJ databases">
        <authorList>
            <person name="Sun H.-N."/>
        </authorList>
    </citation>
    <scope>NUCLEOTIDE SEQUENCE</scope>
    <source>
        <strain evidence="2">HB14</strain>
    </source>
</reference>
<comment type="caution">
    <text evidence="2">The sequence shown here is derived from an EMBL/GenBank/DDBJ whole genome shotgun (WGS) entry which is preliminary data.</text>
</comment>
<sequence length="100" mass="11171">MITHSFFSAQSSLMKVARIATVIVGGYTFTAALCHWLKWLVPVSDQEARLLVNMSFFIIYLLVLMALFCGSNHRRIIAITLVGNAVLWAPWLFLVQEAGA</sequence>
<keyword evidence="3" id="KW-1185">Reference proteome</keyword>
<dbReference type="RefSeq" id="WP_253969182.1">
    <property type="nucleotide sequence ID" value="NZ_JAMFTH010000007.1"/>
</dbReference>
<evidence type="ECO:0000313" key="3">
    <source>
        <dbReference type="Proteomes" id="UP001139319"/>
    </source>
</evidence>
<protein>
    <recommendedName>
        <fullName evidence="4">Iron transporter</fullName>
    </recommendedName>
</protein>
<gene>
    <name evidence="2" type="ORF">M6D89_16445</name>
</gene>
<dbReference type="Proteomes" id="UP001139319">
    <property type="component" value="Unassembled WGS sequence"/>
</dbReference>
<feature type="transmembrane region" description="Helical" evidence="1">
    <location>
        <begin position="16"/>
        <end position="38"/>
    </location>
</feature>
<proteinExistence type="predicted"/>
<reference evidence="2" key="2">
    <citation type="submission" date="2023-01" db="EMBL/GenBank/DDBJ databases">
        <title>Gilvimarinus xylanilyticus HB14 isolated from Caulerpa lentillifera aquaculture base in Hainan, China.</title>
        <authorList>
            <person name="Zhang Y.-J."/>
        </authorList>
    </citation>
    <scope>NUCLEOTIDE SEQUENCE</scope>
    <source>
        <strain evidence="2">HB14</strain>
    </source>
</reference>
<organism evidence="2 3">
    <name type="scientific">Gilvimarinus xylanilyticus</name>
    <dbReference type="NCBI Taxonomy" id="2944139"/>
    <lineage>
        <taxon>Bacteria</taxon>
        <taxon>Pseudomonadati</taxon>
        <taxon>Pseudomonadota</taxon>
        <taxon>Gammaproteobacteria</taxon>
        <taxon>Cellvibrionales</taxon>
        <taxon>Cellvibrionaceae</taxon>
        <taxon>Gilvimarinus</taxon>
    </lineage>
</organism>
<evidence type="ECO:0000313" key="2">
    <source>
        <dbReference type="EMBL" id="MCP8900896.1"/>
    </source>
</evidence>
<name>A0A9X2KUG2_9GAMM</name>
<keyword evidence="1" id="KW-0812">Transmembrane</keyword>
<accession>A0A9X2KUG2</accession>
<keyword evidence="1" id="KW-1133">Transmembrane helix</keyword>
<dbReference type="EMBL" id="JAMFTH010000007">
    <property type="protein sequence ID" value="MCP8900896.1"/>
    <property type="molecule type" value="Genomic_DNA"/>
</dbReference>